<dbReference type="Proteomes" id="UP000654345">
    <property type="component" value="Unassembled WGS sequence"/>
</dbReference>
<reference evidence="1 2" key="1">
    <citation type="journal article" date="2021" name="Int. J. Syst. Evol. Microbiol.">
        <title>Reticulibacter mediterranei gen. nov., sp. nov., within the new family Reticulibacteraceae fam. nov., and Ktedonospora formicarum gen. nov., sp. nov., Ktedonobacter robiniae sp. nov., Dictyobacter formicarum sp. nov. and Dictyobacter arantiisoli sp. nov., belonging to the class Ktedonobacteria.</title>
        <authorList>
            <person name="Yabe S."/>
            <person name="Zheng Y."/>
            <person name="Wang C.M."/>
            <person name="Sakai Y."/>
            <person name="Abe K."/>
            <person name="Yokota A."/>
            <person name="Donadio S."/>
            <person name="Cavaletti L."/>
            <person name="Monciardini P."/>
        </authorList>
    </citation>
    <scope>NUCLEOTIDE SEQUENCE [LARGE SCALE GENOMIC DNA]</scope>
    <source>
        <strain evidence="1 2">SOSP1-30</strain>
    </source>
</reference>
<dbReference type="EMBL" id="BNJG01000005">
    <property type="protein sequence ID" value="GHO60416.1"/>
    <property type="molecule type" value="Genomic_DNA"/>
</dbReference>
<gene>
    <name evidence="1" type="ORF">KSB_88910</name>
</gene>
<sequence length="156" mass="16270">MAFLPIDEVAGTLSQLRQLLGNTFDRSIAAGVVNNTDYTLNLTQSDGNSNFESGGYQAGNLPGSSLPPQQAEVFGMTNTAPATGVVGVIHYTVADSDGNDGGVMIHLTFSNPFIGSNHYEQSVDVIGDPCADFSVEIIGSVGNNAQVQYVITATPL</sequence>
<accession>A0ABQ3V5E2</accession>
<name>A0ABQ3V5E2_9CHLR</name>
<dbReference type="Gene3D" id="2.60.270.50">
    <property type="match status" value="1"/>
</dbReference>
<protein>
    <submittedName>
        <fullName evidence="1">Uncharacterized protein</fullName>
    </submittedName>
</protein>
<proteinExistence type="predicted"/>
<evidence type="ECO:0000313" key="1">
    <source>
        <dbReference type="EMBL" id="GHO60416.1"/>
    </source>
</evidence>
<dbReference type="SUPFAM" id="SSF63724">
    <property type="entry name" value="Cytolysin/lectin"/>
    <property type="match status" value="1"/>
</dbReference>
<dbReference type="InterPro" id="IPR015926">
    <property type="entry name" value="Cytolysin/lectin"/>
</dbReference>
<dbReference type="RefSeq" id="WP_201376536.1">
    <property type="nucleotide sequence ID" value="NZ_BNJG01000005.1"/>
</dbReference>
<organism evidence="1 2">
    <name type="scientific">Ktedonobacter robiniae</name>
    <dbReference type="NCBI Taxonomy" id="2778365"/>
    <lineage>
        <taxon>Bacteria</taxon>
        <taxon>Bacillati</taxon>
        <taxon>Chloroflexota</taxon>
        <taxon>Ktedonobacteria</taxon>
        <taxon>Ktedonobacterales</taxon>
        <taxon>Ktedonobacteraceae</taxon>
        <taxon>Ktedonobacter</taxon>
    </lineage>
</organism>
<keyword evidence="2" id="KW-1185">Reference proteome</keyword>
<comment type="caution">
    <text evidence="1">The sequence shown here is derived from an EMBL/GenBank/DDBJ whole genome shotgun (WGS) entry which is preliminary data.</text>
</comment>
<evidence type="ECO:0000313" key="2">
    <source>
        <dbReference type="Proteomes" id="UP000654345"/>
    </source>
</evidence>